<dbReference type="EMBL" id="JAVDTI010000006">
    <property type="protein sequence ID" value="MDR6808177.1"/>
    <property type="molecule type" value="Genomic_DNA"/>
</dbReference>
<comment type="caution">
    <text evidence="1">The sequence shown here is derived from an EMBL/GenBank/DDBJ whole genome shotgun (WGS) entry which is preliminary data.</text>
</comment>
<keyword evidence="2" id="KW-1185">Reference proteome</keyword>
<proteinExistence type="predicted"/>
<evidence type="ECO:0000313" key="1">
    <source>
        <dbReference type="EMBL" id="MDR6808177.1"/>
    </source>
</evidence>
<sequence>MTIVSVYKSIVEIKKFLKGKKAQKITKDGDYVVIENPDGSILKIDSKAYNIQANNPQVNESIKKQFETLENDEQVSAVEIAAKDGTPILQVERNDFPALSAPTPTVDGETSERPQSAILSILKFSFDPKYKSDFYYQGNKISAYIRDKAFYENVDNGDSFSKGDALEVVMEVKRPMTLR</sequence>
<gene>
    <name evidence="1" type="ORF">J2W84_005239</name>
</gene>
<evidence type="ECO:0000313" key="2">
    <source>
        <dbReference type="Proteomes" id="UP001264980"/>
    </source>
</evidence>
<reference evidence="1 2" key="1">
    <citation type="submission" date="2023-07" db="EMBL/GenBank/DDBJ databases">
        <title>Sorghum-associated microbial communities from plants grown in Nebraska, USA.</title>
        <authorList>
            <person name="Schachtman D."/>
        </authorList>
    </citation>
    <scope>NUCLEOTIDE SEQUENCE [LARGE SCALE GENOMIC DNA]</scope>
    <source>
        <strain evidence="1 2">BE57</strain>
    </source>
</reference>
<dbReference type="Proteomes" id="UP001264980">
    <property type="component" value="Unassembled WGS sequence"/>
</dbReference>
<accession>A0ABU1R440</accession>
<organism evidence="1 2">
    <name type="scientific">Dyadobacter fermentans</name>
    <dbReference type="NCBI Taxonomy" id="94254"/>
    <lineage>
        <taxon>Bacteria</taxon>
        <taxon>Pseudomonadati</taxon>
        <taxon>Bacteroidota</taxon>
        <taxon>Cytophagia</taxon>
        <taxon>Cytophagales</taxon>
        <taxon>Spirosomataceae</taxon>
        <taxon>Dyadobacter</taxon>
    </lineage>
</organism>
<name>A0ABU1R440_9BACT</name>
<protein>
    <submittedName>
        <fullName evidence="1">Uncharacterized protein</fullName>
    </submittedName>
</protein>
<dbReference type="RefSeq" id="WP_309989488.1">
    <property type="nucleotide sequence ID" value="NZ_JAVDTI010000006.1"/>
</dbReference>